<dbReference type="EMBL" id="ML119697">
    <property type="protein sequence ID" value="RPA79605.1"/>
    <property type="molecule type" value="Genomic_DNA"/>
</dbReference>
<name>A0A3N4I0H9_ASCIM</name>
<evidence type="ECO:0000313" key="3">
    <source>
        <dbReference type="Proteomes" id="UP000275078"/>
    </source>
</evidence>
<dbReference type="Proteomes" id="UP000275078">
    <property type="component" value="Unassembled WGS sequence"/>
</dbReference>
<protein>
    <submittedName>
        <fullName evidence="2">Uncharacterized protein</fullName>
    </submittedName>
</protein>
<organism evidence="2 3">
    <name type="scientific">Ascobolus immersus RN42</name>
    <dbReference type="NCBI Taxonomy" id="1160509"/>
    <lineage>
        <taxon>Eukaryota</taxon>
        <taxon>Fungi</taxon>
        <taxon>Dikarya</taxon>
        <taxon>Ascomycota</taxon>
        <taxon>Pezizomycotina</taxon>
        <taxon>Pezizomycetes</taxon>
        <taxon>Pezizales</taxon>
        <taxon>Ascobolaceae</taxon>
        <taxon>Ascobolus</taxon>
    </lineage>
</organism>
<sequence length="123" mass="14447">MHQSHLACPMWPFHNLIFATIPYSAMIFLNQICSDLRKTYALHCESSVQIPTLWEWGMKLQGKSMSDPGLWKRSLHNTFEFYCSTHCSLEHLLRFESCVPLLCAARLYDPSCFCVWLRLQFQI</sequence>
<feature type="transmembrane region" description="Helical" evidence="1">
    <location>
        <begin position="12"/>
        <end position="29"/>
    </location>
</feature>
<gene>
    <name evidence="2" type="ORF">BJ508DRAFT_140095</name>
</gene>
<keyword evidence="1" id="KW-0812">Transmembrane</keyword>
<evidence type="ECO:0000256" key="1">
    <source>
        <dbReference type="SAM" id="Phobius"/>
    </source>
</evidence>
<reference evidence="2 3" key="1">
    <citation type="journal article" date="2018" name="Nat. Ecol. Evol.">
        <title>Pezizomycetes genomes reveal the molecular basis of ectomycorrhizal truffle lifestyle.</title>
        <authorList>
            <person name="Murat C."/>
            <person name="Payen T."/>
            <person name="Noel B."/>
            <person name="Kuo A."/>
            <person name="Morin E."/>
            <person name="Chen J."/>
            <person name="Kohler A."/>
            <person name="Krizsan K."/>
            <person name="Balestrini R."/>
            <person name="Da Silva C."/>
            <person name="Montanini B."/>
            <person name="Hainaut M."/>
            <person name="Levati E."/>
            <person name="Barry K.W."/>
            <person name="Belfiori B."/>
            <person name="Cichocki N."/>
            <person name="Clum A."/>
            <person name="Dockter R.B."/>
            <person name="Fauchery L."/>
            <person name="Guy J."/>
            <person name="Iotti M."/>
            <person name="Le Tacon F."/>
            <person name="Lindquist E.A."/>
            <person name="Lipzen A."/>
            <person name="Malagnac F."/>
            <person name="Mello A."/>
            <person name="Molinier V."/>
            <person name="Miyauchi S."/>
            <person name="Poulain J."/>
            <person name="Riccioni C."/>
            <person name="Rubini A."/>
            <person name="Sitrit Y."/>
            <person name="Splivallo R."/>
            <person name="Traeger S."/>
            <person name="Wang M."/>
            <person name="Zifcakova L."/>
            <person name="Wipf D."/>
            <person name="Zambonelli A."/>
            <person name="Paolocci F."/>
            <person name="Nowrousian M."/>
            <person name="Ottonello S."/>
            <person name="Baldrian P."/>
            <person name="Spatafora J.W."/>
            <person name="Henrissat B."/>
            <person name="Nagy L.G."/>
            <person name="Aury J.M."/>
            <person name="Wincker P."/>
            <person name="Grigoriev I.V."/>
            <person name="Bonfante P."/>
            <person name="Martin F.M."/>
        </authorList>
    </citation>
    <scope>NUCLEOTIDE SEQUENCE [LARGE SCALE GENOMIC DNA]</scope>
    <source>
        <strain evidence="2 3">RN42</strain>
    </source>
</reference>
<keyword evidence="1" id="KW-1133">Transmembrane helix</keyword>
<dbReference type="AlphaFoldDB" id="A0A3N4I0H9"/>
<keyword evidence="3" id="KW-1185">Reference proteome</keyword>
<keyword evidence="1" id="KW-0472">Membrane</keyword>
<proteinExistence type="predicted"/>
<accession>A0A3N4I0H9</accession>
<evidence type="ECO:0000313" key="2">
    <source>
        <dbReference type="EMBL" id="RPA79605.1"/>
    </source>
</evidence>